<dbReference type="AlphaFoldDB" id="A0A2S0N5Q7"/>
<keyword evidence="2" id="KW-1185">Reference proteome</keyword>
<accession>A0A2S0N5Q7</accession>
<gene>
    <name evidence="1" type="ORF">C6571_18745</name>
</gene>
<keyword evidence="1" id="KW-0614">Plasmid</keyword>
<reference evidence="1 2" key="1">
    <citation type="submission" date="2018-03" db="EMBL/GenBank/DDBJ databases">
        <title>Genome sequencing of Simplicispira sp.</title>
        <authorList>
            <person name="Kim S.-J."/>
            <person name="Heo J."/>
            <person name="Kwon S.-W."/>
        </authorList>
    </citation>
    <scope>NUCLEOTIDE SEQUENCE [LARGE SCALE GENOMIC DNA]</scope>
    <source>
        <strain evidence="1 2">SC1-8</strain>
        <plasmid evidence="1 2">unnamed1</plasmid>
    </source>
</reference>
<sequence>MNMSKFIISVTYEHQDETSLESGEPYERGYEIEGQEVDEDELKAIANEYGVNAASSTVIGQFTWFNSSSPREDREYFEKGIEKFFSLHIKKGDVLHAARILNIKG</sequence>
<proteinExistence type="predicted"/>
<evidence type="ECO:0000313" key="2">
    <source>
        <dbReference type="Proteomes" id="UP000239326"/>
    </source>
</evidence>
<dbReference type="EMBL" id="CP027670">
    <property type="protein sequence ID" value="AVO43465.1"/>
    <property type="molecule type" value="Genomic_DNA"/>
</dbReference>
<dbReference type="KEGG" id="simp:C6571_18745"/>
<evidence type="ECO:0000313" key="1">
    <source>
        <dbReference type="EMBL" id="AVO43465.1"/>
    </source>
</evidence>
<dbReference type="Proteomes" id="UP000239326">
    <property type="component" value="Plasmid unnamed1"/>
</dbReference>
<geneLocation type="plasmid" evidence="1 2">
    <name>unnamed1</name>
</geneLocation>
<protein>
    <submittedName>
        <fullName evidence="1">Uncharacterized protein</fullName>
    </submittedName>
</protein>
<organism evidence="1 2">
    <name type="scientific">Simplicispira suum</name>
    <dbReference type="NCBI Taxonomy" id="2109915"/>
    <lineage>
        <taxon>Bacteria</taxon>
        <taxon>Pseudomonadati</taxon>
        <taxon>Pseudomonadota</taxon>
        <taxon>Betaproteobacteria</taxon>
        <taxon>Burkholderiales</taxon>
        <taxon>Comamonadaceae</taxon>
        <taxon>Simplicispira</taxon>
    </lineage>
</organism>
<name>A0A2S0N5Q7_9BURK</name>